<evidence type="ECO:0000256" key="1">
    <source>
        <dbReference type="SAM" id="SignalP"/>
    </source>
</evidence>
<keyword evidence="3" id="KW-1185">Reference proteome</keyword>
<feature type="signal peptide" evidence="1">
    <location>
        <begin position="1"/>
        <end position="19"/>
    </location>
</feature>
<feature type="chain" id="PRO_5015754753" evidence="1">
    <location>
        <begin position="20"/>
        <end position="140"/>
    </location>
</feature>
<dbReference type="OrthoDB" id="972119at2"/>
<accession>A0A2T0S920</accession>
<sequence length="140" mass="14974">MKPILILTLQIVLSFAATAQTKPVTTTAFRSYSIATGTRLNAMSDSLTKQRFDINANKTALAATVSGTAVQSADGITTSFSIAHGLPTTPVFAQVQAESDDADNTNILKVTKSSTTLTVFYKVAPPPGNNNLRWNWIARL</sequence>
<protein>
    <submittedName>
        <fullName evidence="2">Uncharacterized protein</fullName>
    </submittedName>
</protein>
<keyword evidence="1" id="KW-0732">Signal</keyword>
<reference evidence="2 3" key="1">
    <citation type="submission" date="2018-03" db="EMBL/GenBank/DDBJ databases">
        <title>Genomic Encyclopedia of Archaeal and Bacterial Type Strains, Phase II (KMG-II): from individual species to whole genera.</title>
        <authorList>
            <person name="Goeker M."/>
        </authorList>
    </citation>
    <scope>NUCLEOTIDE SEQUENCE [LARGE SCALE GENOMIC DNA]</scope>
    <source>
        <strain evidence="2 3">DSM 28354</strain>
    </source>
</reference>
<dbReference type="RefSeq" id="WP_106140092.1">
    <property type="nucleotide sequence ID" value="NZ_PVTE01000025.1"/>
</dbReference>
<comment type="caution">
    <text evidence="2">The sequence shown here is derived from an EMBL/GenBank/DDBJ whole genome shotgun (WGS) entry which is preliminary data.</text>
</comment>
<evidence type="ECO:0000313" key="3">
    <source>
        <dbReference type="Proteomes" id="UP000238375"/>
    </source>
</evidence>
<evidence type="ECO:0000313" key="2">
    <source>
        <dbReference type="EMBL" id="PRY29813.1"/>
    </source>
</evidence>
<organism evidence="2 3">
    <name type="scientific">Spirosoma oryzae</name>
    <dbReference type="NCBI Taxonomy" id="1469603"/>
    <lineage>
        <taxon>Bacteria</taxon>
        <taxon>Pseudomonadati</taxon>
        <taxon>Bacteroidota</taxon>
        <taxon>Cytophagia</taxon>
        <taxon>Cytophagales</taxon>
        <taxon>Cytophagaceae</taxon>
        <taxon>Spirosoma</taxon>
    </lineage>
</organism>
<dbReference type="EMBL" id="PVTE01000025">
    <property type="protein sequence ID" value="PRY29813.1"/>
    <property type="molecule type" value="Genomic_DNA"/>
</dbReference>
<dbReference type="AlphaFoldDB" id="A0A2T0S920"/>
<gene>
    <name evidence="2" type="ORF">CLV58_12575</name>
</gene>
<name>A0A2T0S920_9BACT</name>
<dbReference type="Proteomes" id="UP000238375">
    <property type="component" value="Unassembled WGS sequence"/>
</dbReference>
<proteinExistence type="predicted"/>